<name>A0A6J5MFU3_9CAUD</name>
<proteinExistence type="predicted"/>
<sequence>MVLRRLEEEQTQFAKEALLQPQGHDAFDYGRSVGVYAGLELAKDILIGIVADQDRKDYDL</sequence>
<gene>
    <name evidence="1" type="ORF">UFOVP468_49</name>
</gene>
<organism evidence="1">
    <name type="scientific">uncultured Caudovirales phage</name>
    <dbReference type="NCBI Taxonomy" id="2100421"/>
    <lineage>
        <taxon>Viruses</taxon>
        <taxon>Duplodnaviria</taxon>
        <taxon>Heunggongvirae</taxon>
        <taxon>Uroviricota</taxon>
        <taxon>Caudoviricetes</taxon>
        <taxon>Peduoviridae</taxon>
        <taxon>Maltschvirus</taxon>
        <taxon>Maltschvirus maltsch</taxon>
    </lineage>
</organism>
<dbReference type="EMBL" id="LR796432">
    <property type="protein sequence ID" value="CAB4144707.1"/>
    <property type="molecule type" value="Genomic_DNA"/>
</dbReference>
<accession>A0A6J5MFU3</accession>
<protein>
    <submittedName>
        <fullName evidence="1">Uncharacterized protein</fullName>
    </submittedName>
</protein>
<evidence type="ECO:0000313" key="1">
    <source>
        <dbReference type="EMBL" id="CAB4144707.1"/>
    </source>
</evidence>
<reference evidence="1" key="1">
    <citation type="submission" date="2020-04" db="EMBL/GenBank/DDBJ databases">
        <authorList>
            <person name="Chiriac C."/>
            <person name="Salcher M."/>
            <person name="Ghai R."/>
            <person name="Kavagutti S V."/>
        </authorList>
    </citation>
    <scope>NUCLEOTIDE SEQUENCE</scope>
</reference>